<sequence>MSAAFLAATAATPARRLALIQFYLPQVLFADGSLDLHWTHAQVLFHLADHTFQRYYRLHSTEPLVDELLEVVCAIQALEPLRVRLADLQGGELTHINQMADWLRLRALLRRVMPQVERLLQLPAGPKAAPGPGPGSALAAR</sequence>
<organism evidence="1 2">
    <name type="scientific">Hymenobacter ginkgonis</name>
    <dbReference type="NCBI Taxonomy" id="2682976"/>
    <lineage>
        <taxon>Bacteria</taxon>
        <taxon>Pseudomonadati</taxon>
        <taxon>Bacteroidota</taxon>
        <taxon>Cytophagia</taxon>
        <taxon>Cytophagales</taxon>
        <taxon>Hymenobacteraceae</taxon>
        <taxon>Hymenobacter</taxon>
    </lineage>
</organism>
<evidence type="ECO:0000313" key="2">
    <source>
        <dbReference type="Proteomes" id="UP000441336"/>
    </source>
</evidence>
<dbReference type="AlphaFoldDB" id="A0A7K1THD9"/>
<evidence type="ECO:0000313" key="1">
    <source>
        <dbReference type="EMBL" id="MVN77819.1"/>
    </source>
</evidence>
<dbReference type="EMBL" id="WQKZ01000003">
    <property type="protein sequence ID" value="MVN77819.1"/>
    <property type="molecule type" value="Genomic_DNA"/>
</dbReference>
<comment type="caution">
    <text evidence="1">The sequence shown here is derived from an EMBL/GenBank/DDBJ whole genome shotgun (WGS) entry which is preliminary data.</text>
</comment>
<dbReference type="Proteomes" id="UP000441336">
    <property type="component" value="Unassembled WGS sequence"/>
</dbReference>
<reference evidence="1 2" key="1">
    <citation type="submission" date="2019-12" db="EMBL/GenBank/DDBJ databases">
        <title>Hymenobacter sp. HMF4947 Genome sequencing and assembly.</title>
        <authorList>
            <person name="Kang H."/>
            <person name="Cha I."/>
            <person name="Kim H."/>
            <person name="Joh K."/>
        </authorList>
    </citation>
    <scope>NUCLEOTIDE SEQUENCE [LARGE SCALE GENOMIC DNA]</scope>
    <source>
        <strain evidence="1 2">HMF4947</strain>
    </source>
</reference>
<name>A0A7K1THD9_9BACT</name>
<protein>
    <submittedName>
        <fullName evidence="1">Uncharacterized protein</fullName>
    </submittedName>
</protein>
<accession>A0A7K1THD9</accession>
<dbReference type="RefSeq" id="WP_157567200.1">
    <property type="nucleotide sequence ID" value="NZ_WQKZ01000003.1"/>
</dbReference>
<keyword evidence="2" id="KW-1185">Reference proteome</keyword>
<proteinExistence type="predicted"/>
<gene>
    <name evidence="1" type="ORF">GO988_15920</name>
</gene>